<dbReference type="KEGG" id="pbj:VN24_05400"/>
<sequence>MKVWKFLLFLFVCSVFFFMYFPILVTVLFSFNSGKVPAFPIQSFSIHWYSELFSDSKLWTAAQNSLLVSLPSIIVSTIIGTMAAFLFHRHKFTGQGMLHMAILLPYVLPGILTGISLTLMFKFLGVPSSLFTVILGHTVLITPLIMLMTMNRLKRFDRSIELASMDLGAGPVTTFFRITLPNIKGAIISGMLLGLTVSFDEVIVTFFLIGTDNTLPMQIWSMIRFGFSPQINAIYSIFIILSLLIVFITNRRGRRKERNSA</sequence>
<protein>
    <recommendedName>
        <fullName evidence="9">ABC transmembrane type-1 domain-containing protein</fullName>
    </recommendedName>
</protein>
<evidence type="ECO:0000313" key="11">
    <source>
        <dbReference type="Proteomes" id="UP000032633"/>
    </source>
</evidence>
<name>A0A0D5NGS1_9BACL</name>
<dbReference type="HOGENOM" id="CLU_016047_3_0_9"/>
<gene>
    <name evidence="10" type="ORF">VN24_05400</name>
</gene>
<dbReference type="InterPro" id="IPR035906">
    <property type="entry name" value="MetI-like_sf"/>
</dbReference>
<dbReference type="GO" id="GO:0055085">
    <property type="term" value="P:transmembrane transport"/>
    <property type="evidence" value="ECO:0007669"/>
    <property type="project" value="InterPro"/>
</dbReference>
<dbReference type="Gene3D" id="1.10.3720.10">
    <property type="entry name" value="MetI-like"/>
    <property type="match status" value="1"/>
</dbReference>
<feature type="transmembrane region" description="Helical" evidence="8">
    <location>
        <begin position="130"/>
        <end position="150"/>
    </location>
</feature>
<dbReference type="InterPro" id="IPR051789">
    <property type="entry name" value="Bact_Polyamine_Transport"/>
</dbReference>
<evidence type="ECO:0000256" key="2">
    <source>
        <dbReference type="ARBA" id="ARBA00007069"/>
    </source>
</evidence>
<keyword evidence="4" id="KW-1003">Cell membrane</keyword>
<evidence type="ECO:0000256" key="8">
    <source>
        <dbReference type="RuleBase" id="RU363032"/>
    </source>
</evidence>
<feature type="transmembrane region" description="Helical" evidence="8">
    <location>
        <begin position="229"/>
        <end position="248"/>
    </location>
</feature>
<feature type="domain" description="ABC transmembrane type-1" evidence="9">
    <location>
        <begin position="62"/>
        <end position="249"/>
    </location>
</feature>
<dbReference type="CDD" id="cd06261">
    <property type="entry name" value="TM_PBP2"/>
    <property type="match status" value="1"/>
</dbReference>
<evidence type="ECO:0000256" key="5">
    <source>
        <dbReference type="ARBA" id="ARBA00022692"/>
    </source>
</evidence>
<organism evidence="10 11">
    <name type="scientific">Paenibacillus beijingensis</name>
    <dbReference type="NCBI Taxonomy" id="1126833"/>
    <lineage>
        <taxon>Bacteria</taxon>
        <taxon>Bacillati</taxon>
        <taxon>Bacillota</taxon>
        <taxon>Bacilli</taxon>
        <taxon>Bacillales</taxon>
        <taxon>Paenibacillaceae</taxon>
        <taxon>Paenibacillus</taxon>
    </lineage>
</organism>
<keyword evidence="5 8" id="KW-0812">Transmembrane</keyword>
<dbReference type="Pfam" id="PF00528">
    <property type="entry name" value="BPD_transp_1"/>
    <property type="match status" value="1"/>
</dbReference>
<keyword evidence="3 8" id="KW-0813">Transport</keyword>
<evidence type="ECO:0000256" key="4">
    <source>
        <dbReference type="ARBA" id="ARBA00022475"/>
    </source>
</evidence>
<reference evidence="10 11" key="1">
    <citation type="journal article" date="2015" name="J. Biotechnol.">
        <title>Complete genome sequence of Paenibacillus beijingensis 7188(T) (=DSM 24997(T)), a novel rhizobacterium from jujube garden soil.</title>
        <authorList>
            <person name="Kwak Y."/>
            <person name="Shin J.H."/>
        </authorList>
    </citation>
    <scope>NUCLEOTIDE SEQUENCE [LARGE SCALE GENOMIC DNA]</scope>
    <source>
        <strain evidence="10 11">DSM 24997</strain>
    </source>
</reference>
<dbReference type="STRING" id="1126833.VN24_05400"/>
<dbReference type="AlphaFoldDB" id="A0A0D5NGS1"/>
<evidence type="ECO:0000256" key="3">
    <source>
        <dbReference type="ARBA" id="ARBA00022448"/>
    </source>
</evidence>
<dbReference type="RefSeq" id="WP_045669573.1">
    <property type="nucleotide sequence ID" value="NZ_CP011058.1"/>
</dbReference>
<keyword evidence="6 8" id="KW-1133">Transmembrane helix</keyword>
<feature type="transmembrane region" description="Helical" evidence="8">
    <location>
        <begin position="7"/>
        <end position="31"/>
    </location>
</feature>
<reference evidence="11" key="2">
    <citation type="submission" date="2015-03" db="EMBL/GenBank/DDBJ databases">
        <title>Genome sequence of Paenibacillus beijingensis strain DSM 24997T.</title>
        <authorList>
            <person name="Kwak Y."/>
            <person name="Shin J.-H."/>
        </authorList>
    </citation>
    <scope>NUCLEOTIDE SEQUENCE [LARGE SCALE GENOMIC DNA]</scope>
    <source>
        <strain evidence="11">DSM 24997</strain>
    </source>
</reference>
<dbReference type="PANTHER" id="PTHR43848:SF2">
    <property type="entry name" value="PUTRESCINE TRANSPORT SYSTEM PERMEASE PROTEIN POTI"/>
    <property type="match status" value="1"/>
</dbReference>
<dbReference type="GO" id="GO:0005886">
    <property type="term" value="C:plasma membrane"/>
    <property type="evidence" value="ECO:0007669"/>
    <property type="project" value="UniProtKB-SubCell"/>
</dbReference>
<comment type="similarity">
    <text evidence="2">Belongs to the binding-protein-dependent transport system permease family. CysTW subfamily.</text>
</comment>
<dbReference type="OrthoDB" id="9782004at2"/>
<keyword evidence="11" id="KW-1185">Reference proteome</keyword>
<dbReference type="PROSITE" id="PS50928">
    <property type="entry name" value="ABC_TM1"/>
    <property type="match status" value="1"/>
</dbReference>
<dbReference type="Proteomes" id="UP000032633">
    <property type="component" value="Chromosome"/>
</dbReference>
<evidence type="ECO:0000313" key="10">
    <source>
        <dbReference type="EMBL" id="AJY74137.1"/>
    </source>
</evidence>
<dbReference type="PANTHER" id="PTHR43848">
    <property type="entry name" value="PUTRESCINE TRANSPORT SYSTEM PERMEASE PROTEIN POTI"/>
    <property type="match status" value="1"/>
</dbReference>
<comment type="subcellular location">
    <subcellularLocation>
        <location evidence="1 8">Cell membrane</location>
        <topology evidence="1 8">Multi-pass membrane protein</topology>
    </subcellularLocation>
</comment>
<proteinExistence type="inferred from homology"/>
<dbReference type="InterPro" id="IPR000515">
    <property type="entry name" value="MetI-like"/>
</dbReference>
<dbReference type="PATRIC" id="fig|1126833.4.peg.1194"/>
<evidence type="ECO:0000256" key="1">
    <source>
        <dbReference type="ARBA" id="ARBA00004651"/>
    </source>
</evidence>
<keyword evidence="7 8" id="KW-0472">Membrane</keyword>
<accession>A0A0D5NGS1</accession>
<evidence type="ECO:0000256" key="7">
    <source>
        <dbReference type="ARBA" id="ARBA00023136"/>
    </source>
</evidence>
<dbReference type="EMBL" id="CP011058">
    <property type="protein sequence ID" value="AJY74137.1"/>
    <property type="molecule type" value="Genomic_DNA"/>
</dbReference>
<feature type="transmembrane region" description="Helical" evidence="8">
    <location>
        <begin position="186"/>
        <end position="209"/>
    </location>
</feature>
<feature type="transmembrane region" description="Helical" evidence="8">
    <location>
        <begin position="100"/>
        <end position="124"/>
    </location>
</feature>
<evidence type="ECO:0000256" key="6">
    <source>
        <dbReference type="ARBA" id="ARBA00022989"/>
    </source>
</evidence>
<feature type="transmembrane region" description="Helical" evidence="8">
    <location>
        <begin position="66"/>
        <end position="88"/>
    </location>
</feature>
<evidence type="ECO:0000259" key="9">
    <source>
        <dbReference type="PROSITE" id="PS50928"/>
    </source>
</evidence>
<dbReference type="SUPFAM" id="SSF161098">
    <property type="entry name" value="MetI-like"/>
    <property type="match status" value="1"/>
</dbReference>